<gene>
    <name evidence="1" type="ORF">ENK37_02610</name>
</gene>
<accession>A0A7C4Z4D8</accession>
<reference evidence="1" key="1">
    <citation type="journal article" date="2020" name="mSystems">
        <title>Genome- and Community-Level Interaction Insights into Carbon Utilization and Element Cycling Functions of Hydrothermarchaeota in Hydrothermal Sediment.</title>
        <authorList>
            <person name="Zhou Z."/>
            <person name="Liu Y."/>
            <person name="Xu W."/>
            <person name="Pan J."/>
            <person name="Luo Z.H."/>
            <person name="Li M."/>
        </authorList>
    </citation>
    <scope>NUCLEOTIDE SEQUENCE [LARGE SCALE GENOMIC DNA]</scope>
    <source>
        <strain evidence="1">HyVt-570</strain>
    </source>
</reference>
<dbReference type="Proteomes" id="UP000885759">
    <property type="component" value="Unassembled WGS sequence"/>
</dbReference>
<proteinExistence type="predicted"/>
<sequence length="97" mass="10201">MLRLLEAFLLALGLSWGLVPHTPSVATTAAPGFGADRAYLEAGAGGYLPPAGAPAAALLPRPRSWAAAAAWRVGVKPPERASRRRFLQLMRLQLEGG</sequence>
<organism evidence="1">
    <name type="scientific">Oceanithermus profundus</name>
    <dbReference type="NCBI Taxonomy" id="187137"/>
    <lineage>
        <taxon>Bacteria</taxon>
        <taxon>Thermotogati</taxon>
        <taxon>Deinococcota</taxon>
        <taxon>Deinococci</taxon>
        <taxon>Thermales</taxon>
        <taxon>Thermaceae</taxon>
        <taxon>Oceanithermus</taxon>
    </lineage>
</organism>
<name>A0A7C4Z4D8_9DEIN</name>
<dbReference type="EMBL" id="DRPZ01000071">
    <property type="protein sequence ID" value="HGY08934.1"/>
    <property type="molecule type" value="Genomic_DNA"/>
</dbReference>
<protein>
    <submittedName>
        <fullName evidence="1">Uncharacterized protein</fullName>
    </submittedName>
</protein>
<comment type="caution">
    <text evidence="1">The sequence shown here is derived from an EMBL/GenBank/DDBJ whole genome shotgun (WGS) entry which is preliminary data.</text>
</comment>
<evidence type="ECO:0000313" key="1">
    <source>
        <dbReference type="EMBL" id="HGY08934.1"/>
    </source>
</evidence>
<dbReference type="AlphaFoldDB" id="A0A7C4Z4D8"/>